<dbReference type="GO" id="GO:0004553">
    <property type="term" value="F:hydrolase activity, hydrolyzing O-glycosyl compounds"/>
    <property type="evidence" value="ECO:0007669"/>
    <property type="project" value="InterPro"/>
</dbReference>
<sequence>MLGFASKRGVDVFEAHGVSKAKVDWGIEFKYIAPFNEANSKTWTFPEAQEACHLGIKTQSDLLTLLRTQLDKLDLANVVITGTDEKNPDKTLHVLVQMAQEEFAGVDAIRKVNSHGADGLAVYSGEGRDKLKSFATVSSRPRTNWGSLYVDEDATGLTMAEAIARYINEMGVSAFIYRQALDSEVLGLIQSNPGDKWIGTANAKHYVMAHYSRHIRAGPNTLLLDRLHMLWTSTRLLSLHTIKPLG</sequence>
<reference evidence="1" key="1">
    <citation type="submission" date="2023-04" db="EMBL/GenBank/DDBJ databases">
        <title>Phytophthora lilii NBRC 32176.</title>
        <authorList>
            <person name="Ichikawa N."/>
            <person name="Sato H."/>
            <person name="Tonouchi N."/>
        </authorList>
    </citation>
    <scope>NUCLEOTIDE SEQUENCE</scope>
    <source>
        <strain evidence="1">NBRC 32176</strain>
    </source>
</reference>
<dbReference type="AlphaFoldDB" id="A0A9W6WGD1"/>
<dbReference type="SUPFAM" id="SSF51445">
    <property type="entry name" value="(Trans)glycosidases"/>
    <property type="match status" value="1"/>
</dbReference>
<accession>A0A9W6WGD1</accession>
<organism evidence="1 2">
    <name type="scientific">Phytophthora lilii</name>
    <dbReference type="NCBI Taxonomy" id="2077276"/>
    <lineage>
        <taxon>Eukaryota</taxon>
        <taxon>Sar</taxon>
        <taxon>Stramenopiles</taxon>
        <taxon>Oomycota</taxon>
        <taxon>Peronosporomycetes</taxon>
        <taxon>Peronosporales</taxon>
        <taxon>Peronosporaceae</taxon>
        <taxon>Phytophthora</taxon>
    </lineage>
</organism>
<dbReference type="Proteomes" id="UP001165083">
    <property type="component" value="Unassembled WGS sequence"/>
</dbReference>
<dbReference type="Gene3D" id="3.20.20.80">
    <property type="entry name" value="Glycosidases"/>
    <property type="match status" value="1"/>
</dbReference>
<dbReference type="OrthoDB" id="2012278at2759"/>
<comment type="caution">
    <text evidence="1">The sequence shown here is derived from an EMBL/GenBank/DDBJ whole genome shotgun (WGS) entry which is preliminary data.</text>
</comment>
<evidence type="ECO:0000313" key="2">
    <source>
        <dbReference type="Proteomes" id="UP001165083"/>
    </source>
</evidence>
<dbReference type="PANTHER" id="PTHR42767">
    <property type="entry name" value="ENDO-BETA-1,6-GALACTANASE"/>
    <property type="match status" value="1"/>
</dbReference>
<keyword evidence="2" id="KW-1185">Reference proteome</keyword>
<dbReference type="PANTHER" id="PTHR42767:SF1">
    <property type="entry name" value="ENDO-BETA-1,6-GALACTANASE-LIKE DOMAIN-CONTAINING PROTEIN"/>
    <property type="match status" value="1"/>
</dbReference>
<gene>
    <name evidence="1" type="ORF">Plil01_000234000</name>
</gene>
<protein>
    <submittedName>
        <fullName evidence="1">Unnamed protein product</fullName>
    </submittedName>
</protein>
<dbReference type="InterPro" id="IPR017853">
    <property type="entry name" value="GH"/>
</dbReference>
<proteinExistence type="predicted"/>
<name>A0A9W6WGD1_9STRA</name>
<dbReference type="EMBL" id="BSXW01000082">
    <property type="protein sequence ID" value="GMF11656.1"/>
    <property type="molecule type" value="Genomic_DNA"/>
</dbReference>
<evidence type="ECO:0000313" key="1">
    <source>
        <dbReference type="EMBL" id="GMF11656.1"/>
    </source>
</evidence>
<dbReference type="InterPro" id="IPR039743">
    <property type="entry name" value="6GAL/EXGAL"/>
</dbReference>